<evidence type="ECO:0000313" key="7">
    <source>
        <dbReference type="EMBL" id="WPU65098.1"/>
    </source>
</evidence>
<accession>A0AAX4HP16</accession>
<dbReference type="InterPro" id="IPR017941">
    <property type="entry name" value="Rieske_2Fe-2S"/>
</dbReference>
<feature type="domain" description="Rieske" evidence="6">
    <location>
        <begin position="7"/>
        <end position="111"/>
    </location>
</feature>
<keyword evidence="2" id="KW-0479">Metal-binding</keyword>
<keyword evidence="4" id="KW-0408">Iron</keyword>
<dbReference type="InterPro" id="IPR044043">
    <property type="entry name" value="VanA_C_cat"/>
</dbReference>
<dbReference type="PANTHER" id="PTHR21266">
    <property type="entry name" value="IRON-SULFUR DOMAIN CONTAINING PROTEIN"/>
    <property type="match status" value="1"/>
</dbReference>
<sequence>MKREDFWYIVAESHELAKNQVISRSLMGEWLAIFRNDEGKISALQDKCLHRTAQISRGKVVEGKLQCPYHGWTYDTDGKVVHIPSMGPTFKPGNKCSKSYEVLEQEDYIYVRLSSENPEVKPFPMPCHKKPGYTTIRLQHSFKNNVTNCAENFVDIPHTTFVHPKIFRDAKHEKFGALIERANGSVKVTYKNEKKNFGWFSWFLNPNGDEIGHTDEFFAPNVTTVNYYFGGKNHFIITSQSVPVNEEETLVYTDLTYNYGIWTWLSRPLVRWQAKVIIGQDVEILDNQMKTIKKYGAHFQNSPADLIHTWIESIQAEIQEGRDPKLLPRKEAEIEFWV</sequence>
<dbReference type="InterPro" id="IPR050584">
    <property type="entry name" value="Cholesterol_7-desaturase"/>
</dbReference>
<reference evidence="7 8" key="1">
    <citation type="submission" date="2023-11" db="EMBL/GenBank/DDBJ databases">
        <title>Peredibacter starrii A3.12.</title>
        <authorList>
            <person name="Mitchell R.J."/>
        </authorList>
    </citation>
    <scope>NUCLEOTIDE SEQUENCE [LARGE SCALE GENOMIC DNA]</scope>
    <source>
        <strain evidence="7 8">A3.12</strain>
    </source>
</reference>
<dbReference type="EC" id="1.14.13.-" evidence="7"/>
<keyword evidence="8" id="KW-1185">Reference proteome</keyword>
<name>A0AAX4HP16_9BACT</name>
<evidence type="ECO:0000313" key="8">
    <source>
        <dbReference type="Proteomes" id="UP001324634"/>
    </source>
</evidence>
<dbReference type="EMBL" id="CP139487">
    <property type="protein sequence ID" value="WPU65098.1"/>
    <property type="molecule type" value="Genomic_DNA"/>
</dbReference>
<dbReference type="AlphaFoldDB" id="A0AAX4HP16"/>
<proteinExistence type="predicted"/>
<dbReference type="InterPro" id="IPR036922">
    <property type="entry name" value="Rieske_2Fe-2S_sf"/>
</dbReference>
<dbReference type="SUPFAM" id="SSF55961">
    <property type="entry name" value="Bet v1-like"/>
    <property type="match status" value="1"/>
</dbReference>
<evidence type="ECO:0000259" key="6">
    <source>
        <dbReference type="PROSITE" id="PS51296"/>
    </source>
</evidence>
<dbReference type="PROSITE" id="PS51296">
    <property type="entry name" value="RIESKE"/>
    <property type="match status" value="1"/>
</dbReference>
<dbReference type="PANTHER" id="PTHR21266:SF60">
    <property type="entry name" value="3-KETOSTEROID-9-ALPHA-MONOOXYGENASE, OXYGENASE COMPONENT"/>
    <property type="match status" value="1"/>
</dbReference>
<keyword evidence="3 7" id="KW-0560">Oxidoreductase</keyword>
<dbReference type="GO" id="GO:0051213">
    <property type="term" value="F:dioxygenase activity"/>
    <property type="evidence" value="ECO:0007669"/>
    <property type="project" value="UniProtKB-KW"/>
</dbReference>
<gene>
    <name evidence="7" type="ORF">SOO65_20585</name>
</gene>
<protein>
    <submittedName>
        <fullName evidence="7">Aromatic ring-hydroxylating dioxygenase subunit alpha</fullName>
        <ecNumber evidence="7">1.14.13.-</ecNumber>
    </submittedName>
</protein>
<organism evidence="7 8">
    <name type="scientific">Peredibacter starrii</name>
    <dbReference type="NCBI Taxonomy" id="28202"/>
    <lineage>
        <taxon>Bacteria</taxon>
        <taxon>Pseudomonadati</taxon>
        <taxon>Bdellovibrionota</taxon>
        <taxon>Bacteriovoracia</taxon>
        <taxon>Bacteriovoracales</taxon>
        <taxon>Bacteriovoracaceae</taxon>
        <taxon>Peredibacter</taxon>
    </lineage>
</organism>
<keyword evidence="5" id="KW-0411">Iron-sulfur</keyword>
<evidence type="ECO:0000256" key="3">
    <source>
        <dbReference type="ARBA" id="ARBA00023002"/>
    </source>
</evidence>
<dbReference type="Pfam" id="PF00355">
    <property type="entry name" value="Rieske"/>
    <property type="match status" value="1"/>
</dbReference>
<dbReference type="Gene3D" id="2.102.10.10">
    <property type="entry name" value="Rieske [2Fe-2S] iron-sulphur domain"/>
    <property type="match status" value="1"/>
</dbReference>
<dbReference type="Gene3D" id="3.90.380.10">
    <property type="entry name" value="Naphthalene 1,2-dioxygenase Alpha Subunit, Chain A, domain 1"/>
    <property type="match status" value="1"/>
</dbReference>
<dbReference type="Proteomes" id="UP001324634">
    <property type="component" value="Chromosome"/>
</dbReference>
<evidence type="ECO:0000256" key="2">
    <source>
        <dbReference type="ARBA" id="ARBA00022723"/>
    </source>
</evidence>
<dbReference type="KEGG" id="psti:SOO65_20585"/>
<keyword evidence="1" id="KW-0001">2Fe-2S</keyword>
<dbReference type="CDD" id="cd03469">
    <property type="entry name" value="Rieske_RO_Alpha_N"/>
    <property type="match status" value="1"/>
</dbReference>
<dbReference type="GO" id="GO:0051537">
    <property type="term" value="F:2 iron, 2 sulfur cluster binding"/>
    <property type="evidence" value="ECO:0007669"/>
    <property type="project" value="UniProtKB-KW"/>
</dbReference>
<dbReference type="SUPFAM" id="SSF50022">
    <property type="entry name" value="ISP domain"/>
    <property type="match status" value="1"/>
</dbReference>
<evidence type="ECO:0000256" key="1">
    <source>
        <dbReference type="ARBA" id="ARBA00022714"/>
    </source>
</evidence>
<dbReference type="GO" id="GO:0046872">
    <property type="term" value="F:metal ion binding"/>
    <property type="evidence" value="ECO:0007669"/>
    <property type="project" value="UniProtKB-KW"/>
</dbReference>
<keyword evidence="7" id="KW-0223">Dioxygenase</keyword>
<evidence type="ECO:0000256" key="4">
    <source>
        <dbReference type="ARBA" id="ARBA00023004"/>
    </source>
</evidence>
<evidence type="ECO:0000256" key="5">
    <source>
        <dbReference type="ARBA" id="ARBA00023014"/>
    </source>
</evidence>
<dbReference type="RefSeq" id="WP_321395145.1">
    <property type="nucleotide sequence ID" value="NZ_CP139487.1"/>
</dbReference>
<dbReference type="Pfam" id="PF19112">
    <property type="entry name" value="VanA_C"/>
    <property type="match status" value="1"/>
</dbReference>